<dbReference type="SUPFAM" id="SSF57850">
    <property type="entry name" value="RING/U-box"/>
    <property type="match status" value="1"/>
</dbReference>
<keyword evidence="6" id="KW-1133">Transmembrane helix</keyword>
<keyword evidence="7" id="KW-0472">Membrane</keyword>
<dbReference type="GO" id="GO:0008270">
    <property type="term" value="F:zinc ion binding"/>
    <property type="evidence" value="ECO:0007669"/>
    <property type="project" value="UniProtKB-KW"/>
</dbReference>
<keyword evidence="3" id="KW-0479">Metal-binding</keyword>
<keyword evidence="12" id="KW-1185">Reference proteome</keyword>
<dbReference type="EMBL" id="PKPP01000071">
    <property type="protein sequence ID" value="PWA98348.1"/>
    <property type="molecule type" value="Genomic_DNA"/>
</dbReference>
<dbReference type="PANTHER" id="PTHR46539">
    <property type="entry name" value="E3 UBIQUITIN-PROTEIN LIGASE ATL42"/>
    <property type="match status" value="1"/>
</dbReference>
<accession>A0A2U1QK47</accession>
<comment type="subcellular location">
    <subcellularLocation>
        <location evidence="1">Membrane</location>
    </subcellularLocation>
</comment>
<sequence>MLINILFYVCLIFPIFRIRYELLNLIKDSLSYLLGYGGINPRFHQEDVCLVDLPIFRYDDLQVHRHRFVERMCFICSTDYEKEDVLCQLSRCGHVFHSDCVGNLLHTKRNSCPYCHAPVFSGVSSVTCS</sequence>
<evidence type="ECO:0000256" key="9">
    <source>
        <dbReference type="PROSITE-ProRule" id="PRU00175"/>
    </source>
</evidence>
<dbReference type="AlphaFoldDB" id="A0A2U1QK47"/>
<evidence type="ECO:0000256" key="3">
    <source>
        <dbReference type="ARBA" id="ARBA00022723"/>
    </source>
</evidence>
<evidence type="ECO:0000256" key="5">
    <source>
        <dbReference type="ARBA" id="ARBA00022833"/>
    </source>
</evidence>
<keyword evidence="2" id="KW-0812">Transmembrane</keyword>
<dbReference type="PROSITE" id="PS50089">
    <property type="entry name" value="ZF_RING_2"/>
    <property type="match status" value="1"/>
</dbReference>
<keyword evidence="5" id="KW-0862">Zinc</keyword>
<dbReference type="OrthoDB" id="8062037at2759"/>
<dbReference type="SMART" id="SM00184">
    <property type="entry name" value="RING"/>
    <property type="match status" value="1"/>
</dbReference>
<gene>
    <name evidence="11" type="ORF">CTI12_AA020350</name>
</gene>
<feature type="domain" description="RING-type" evidence="10">
    <location>
        <begin position="73"/>
        <end position="116"/>
    </location>
</feature>
<protein>
    <submittedName>
        <fullName evidence="11">RING-H2 finger protein ATL18</fullName>
    </submittedName>
</protein>
<evidence type="ECO:0000313" key="11">
    <source>
        <dbReference type="EMBL" id="PWA98348.1"/>
    </source>
</evidence>
<proteinExistence type="inferred from homology"/>
<evidence type="ECO:0000259" key="10">
    <source>
        <dbReference type="PROSITE" id="PS50089"/>
    </source>
</evidence>
<dbReference type="InterPro" id="IPR013083">
    <property type="entry name" value="Znf_RING/FYVE/PHD"/>
</dbReference>
<dbReference type="PANTHER" id="PTHR46539:SF1">
    <property type="entry name" value="E3 UBIQUITIN-PROTEIN LIGASE ATL42"/>
    <property type="match status" value="1"/>
</dbReference>
<dbReference type="InterPro" id="IPR001841">
    <property type="entry name" value="Znf_RING"/>
</dbReference>
<evidence type="ECO:0000313" key="12">
    <source>
        <dbReference type="Proteomes" id="UP000245207"/>
    </source>
</evidence>
<reference evidence="11 12" key="1">
    <citation type="journal article" date="2018" name="Mol. Plant">
        <title>The genome of Artemisia annua provides insight into the evolution of Asteraceae family and artemisinin biosynthesis.</title>
        <authorList>
            <person name="Shen Q."/>
            <person name="Zhang L."/>
            <person name="Liao Z."/>
            <person name="Wang S."/>
            <person name="Yan T."/>
            <person name="Shi P."/>
            <person name="Liu M."/>
            <person name="Fu X."/>
            <person name="Pan Q."/>
            <person name="Wang Y."/>
            <person name="Lv Z."/>
            <person name="Lu X."/>
            <person name="Zhang F."/>
            <person name="Jiang W."/>
            <person name="Ma Y."/>
            <person name="Chen M."/>
            <person name="Hao X."/>
            <person name="Li L."/>
            <person name="Tang Y."/>
            <person name="Lv G."/>
            <person name="Zhou Y."/>
            <person name="Sun X."/>
            <person name="Brodelius P.E."/>
            <person name="Rose J.K.C."/>
            <person name="Tang K."/>
        </authorList>
    </citation>
    <scope>NUCLEOTIDE SEQUENCE [LARGE SCALE GENOMIC DNA]</scope>
    <source>
        <strain evidence="12">cv. Huhao1</strain>
        <tissue evidence="11">Leaf</tissue>
    </source>
</reference>
<dbReference type="Gene3D" id="3.30.40.10">
    <property type="entry name" value="Zinc/RING finger domain, C3HC4 (zinc finger)"/>
    <property type="match status" value="1"/>
</dbReference>
<evidence type="ECO:0000256" key="6">
    <source>
        <dbReference type="ARBA" id="ARBA00022989"/>
    </source>
</evidence>
<name>A0A2U1QK47_ARTAN</name>
<keyword evidence="4 9" id="KW-0863">Zinc-finger</keyword>
<dbReference type="Proteomes" id="UP000245207">
    <property type="component" value="Unassembled WGS sequence"/>
</dbReference>
<evidence type="ECO:0000256" key="1">
    <source>
        <dbReference type="ARBA" id="ARBA00004370"/>
    </source>
</evidence>
<evidence type="ECO:0000256" key="7">
    <source>
        <dbReference type="ARBA" id="ARBA00023136"/>
    </source>
</evidence>
<evidence type="ECO:0000256" key="4">
    <source>
        <dbReference type="ARBA" id="ARBA00022771"/>
    </source>
</evidence>
<dbReference type="Pfam" id="PF13639">
    <property type="entry name" value="zf-RING_2"/>
    <property type="match status" value="1"/>
</dbReference>
<evidence type="ECO:0000256" key="2">
    <source>
        <dbReference type="ARBA" id="ARBA00022692"/>
    </source>
</evidence>
<comment type="caution">
    <text evidence="11">The sequence shown here is derived from an EMBL/GenBank/DDBJ whole genome shotgun (WGS) entry which is preliminary data.</text>
</comment>
<organism evidence="11 12">
    <name type="scientific">Artemisia annua</name>
    <name type="common">Sweet wormwood</name>
    <dbReference type="NCBI Taxonomy" id="35608"/>
    <lineage>
        <taxon>Eukaryota</taxon>
        <taxon>Viridiplantae</taxon>
        <taxon>Streptophyta</taxon>
        <taxon>Embryophyta</taxon>
        <taxon>Tracheophyta</taxon>
        <taxon>Spermatophyta</taxon>
        <taxon>Magnoliopsida</taxon>
        <taxon>eudicotyledons</taxon>
        <taxon>Gunneridae</taxon>
        <taxon>Pentapetalae</taxon>
        <taxon>asterids</taxon>
        <taxon>campanulids</taxon>
        <taxon>Asterales</taxon>
        <taxon>Asteraceae</taxon>
        <taxon>Asteroideae</taxon>
        <taxon>Anthemideae</taxon>
        <taxon>Artemisiinae</taxon>
        <taxon>Artemisia</taxon>
    </lineage>
</organism>
<comment type="similarity">
    <text evidence="8">Belongs to the RING-type zinc finger family. ATL subfamily.</text>
</comment>
<evidence type="ECO:0000256" key="8">
    <source>
        <dbReference type="ARBA" id="ARBA00024209"/>
    </source>
</evidence>
<dbReference type="GO" id="GO:0016020">
    <property type="term" value="C:membrane"/>
    <property type="evidence" value="ECO:0007669"/>
    <property type="project" value="UniProtKB-SubCell"/>
</dbReference>